<proteinExistence type="predicted"/>
<feature type="region of interest" description="Disordered" evidence="1">
    <location>
        <begin position="1"/>
        <end position="24"/>
    </location>
</feature>
<comment type="caution">
    <text evidence="2">The sequence shown here is derived from an EMBL/GenBank/DDBJ whole genome shotgun (WGS) entry which is preliminary data.</text>
</comment>
<dbReference type="RefSeq" id="WP_377249608.1">
    <property type="nucleotide sequence ID" value="NZ_JBHLUH010000012.1"/>
</dbReference>
<evidence type="ECO:0000313" key="2">
    <source>
        <dbReference type="EMBL" id="MFC0528292.1"/>
    </source>
</evidence>
<keyword evidence="3" id="KW-1185">Reference proteome</keyword>
<evidence type="ECO:0000313" key="3">
    <source>
        <dbReference type="Proteomes" id="UP001589867"/>
    </source>
</evidence>
<dbReference type="Proteomes" id="UP001589867">
    <property type="component" value="Unassembled WGS sequence"/>
</dbReference>
<dbReference type="EMBL" id="JBHLUH010000012">
    <property type="protein sequence ID" value="MFC0528292.1"/>
    <property type="molecule type" value="Genomic_DNA"/>
</dbReference>
<evidence type="ECO:0000256" key="1">
    <source>
        <dbReference type="SAM" id="MobiDB-lite"/>
    </source>
</evidence>
<evidence type="ECO:0008006" key="4">
    <source>
        <dbReference type="Google" id="ProtNLM"/>
    </source>
</evidence>
<feature type="compositionally biased region" description="Low complexity" evidence="1">
    <location>
        <begin position="1"/>
        <end position="15"/>
    </location>
</feature>
<gene>
    <name evidence="2" type="ORF">ACFFIA_11535</name>
</gene>
<reference evidence="2 3" key="1">
    <citation type="submission" date="2024-09" db="EMBL/GenBank/DDBJ databases">
        <authorList>
            <person name="Sun Q."/>
            <person name="Mori K."/>
        </authorList>
    </citation>
    <scope>NUCLEOTIDE SEQUENCE [LARGE SCALE GENOMIC DNA]</scope>
    <source>
        <strain evidence="2 3">TBRC 3947</strain>
    </source>
</reference>
<dbReference type="SUPFAM" id="SSF69304">
    <property type="entry name" value="Tricorn protease N-terminal domain"/>
    <property type="match status" value="1"/>
</dbReference>
<protein>
    <recommendedName>
        <fullName evidence="4">Lipoprotein LpqB beta-propeller domain-containing protein</fullName>
    </recommendedName>
</protein>
<sequence length="387" mass="40345">MTLTAGRPVVPAPRSGRPPRPGGRQIVGLAGLGVALAATATLLVLSPETRQPAGPAAPPTVAEVWPDAERADIPGGLADGPLYSPVYFLDAQTSLGIAPGPDGTTQRLVIRAADGAVRELRRLRADTTPQFGGFVRAGDEVAWAESVSGDDGMASTQMWIANVVTGGAPRLLTGDTGDVVLFNSQYDMVIAGGRLHWVSVSPEDETATEVRSVSLAGGPVSVRDEPGAWALSAWPWLVSAGSGQTGPVQLRNLESGQVTTVEAAESELATCGPAWCRVLVLAGDAPSRIDLMRPDGGDRQRVAGGAATASIIDVAVLDRFEVLSQSSGDQSAPISPQQLLLYDLREKQVVVVADGVGVVQARGGVLWWSTGDNETTTWHTLDLRTLE</sequence>
<name>A0ABV6M0T5_9ACTN</name>
<accession>A0ABV6M0T5</accession>
<organism evidence="2 3">
    <name type="scientific">Phytohabitans kaempferiae</name>
    <dbReference type="NCBI Taxonomy" id="1620943"/>
    <lineage>
        <taxon>Bacteria</taxon>
        <taxon>Bacillati</taxon>
        <taxon>Actinomycetota</taxon>
        <taxon>Actinomycetes</taxon>
        <taxon>Micromonosporales</taxon>
        <taxon>Micromonosporaceae</taxon>
    </lineage>
</organism>